<dbReference type="InterPro" id="IPR024478">
    <property type="entry name" value="HlyB_4HB_MCP"/>
</dbReference>
<dbReference type="Proteomes" id="UP000283095">
    <property type="component" value="Chromosome"/>
</dbReference>
<keyword evidence="2" id="KW-1003">Cell membrane</keyword>
<dbReference type="GO" id="GO:0006935">
    <property type="term" value="P:chemotaxis"/>
    <property type="evidence" value="ECO:0007669"/>
    <property type="project" value="InterPro"/>
</dbReference>
<dbReference type="GO" id="GO:0004888">
    <property type="term" value="F:transmembrane signaling receptor activity"/>
    <property type="evidence" value="ECO:0007669"/>
    <property type="project" value="InterPro"/>
</dbReference>
<dbReference type="PRINTS" id="PR00260">
    <property type="entry name" value="CHEMTRNSDUCR"/>
</dbReference>
<dbReference type="PANTHER" id="PTHR32089">
    <property type="entry name" value="METHYL-ACCEPTING CHEMOTAXIS PROTEIN MCPB"/>
    <property type="match status" value="1"/>
</dbReference>
<evidence type="ECO:0000313" key="6">
    <source>
        <dbReference type="EMBL" id="AZV40941.1"/>
    </source>
</evidence>
<dbReference type="Pfam" id="PF12729">
    <property type="entry name" value="4HB_MCP_1"/>
    <property type="match status" value="1"/>
</dbReference>
<dbReference type="SUPFAM" id="SSF58104">
    <property type="entry name" value="Methyl-accepting chemotaxis protein (MCP) signaling domain"/>
    <property type="match status" value="1"/>
</dbReference>
<dbReference type="RefSeq" id="WP_164853109.1">
    <property type="nucleotide sequence ID" value="NZ_CP026095.1"/>
</dbReference>
<dbReference type="SMART" id="SM00283">
    <property type="entry name" value="MA"/>
    <property type="match status" value="1"/>
</dbReference>
<dbReference type="Pfam" id="PF00015">
    <property type="entry name" value="MCPsignal"/>
    <property type="match status" value="1"/>
</dbReference>
<evidence type="ECO:0000256" key="1">
    <source>
        <dbReference type="ARBA" id="ARBA00004236"/>
    </source>
</evidence>
<dbReference type="SMART" id="SM00304">
    <property type="entry name" value="HAMP"/>
    <property type="match status" value="2"/>
</dbReference>
<dbReference type="InterPro" id="IPR003660">
    <property type="entry name" value="HAMP_dom"/>
</dbReference>
<comment type="similarity">
    <text evidence="5">Belongs to the methyl-accepting chemotaxis (MCP) protein family.</text>
</comment>
<comment type="subcellular location">
    <subcellularLocation>
        <location evidence="1">Cell membrane</location>
    </subcellularLocation>
</comment>
<dbReference type="PROSITE" id="PS50885">
    <property type="entry name" value="HAMP"/>
    <property type="match status" value="1"/>
</dbReference>
<dbReference type="InterPro" id="IPR004090">
    <property type="entry name" value="Chemotax_Me-accpt_rcpt"/>
</dbReference>
<dbReference type="FunFam" id="1.10.287.950:FF:000001">
    <property type="entry name" value="Methyl-accepting chemotaxis sensory transducer"/>
    <property type="match status" value="1"/>
</dbReference>
<dbReference type="AlphaFoldDB" id="A0A3Q9RKF9"/>
<gene>
    <name evidence="6" type="ORF">BAOM_0253</name>
</gene>
<dbReference type="CDD" id="cd06225">
    <property type="entry name" value="HAMP"/>
    <property type="match status" value="1"/>
</dbReference>
<dbReference type="SUPFAM" id="SSF158472">
    <property type="entry name" value="HAMP domain-like"/>
    <property type="match status" value="1"/>
</dbReference>
<dbReference type="InterPro" id="IPR004089">
    <property type="entry name" value="MCPsignal_dom"/>
</dbReference>
<evidence type="ECO:0000256" key="5">
    <source>
        <dbReference type="ARBA" id="ARBA00029447"/>
    </source>
</evidence>
<proteinExistence type="inferred from homology"/>
<protein>
    <submittedName>
        <fullName evidence="6">Uncharacterized protein</fullName>
    </submittedName>
</protein>
<dbReference type="PANTHER" id="PTHR32089:SF112">
    <property type="entry name" value="LYSOZYME-LIKE PROTEIN-RELATED"/>
    <property type="match status" value="1"/>
</dbReference>
<reference evidence="6 7" key="1">
    <citation type="submission" date="2018-01" db="EMBL/GenBank/DDBJ databases">
        <title>Bacillus asahii Genome sequencing and assembly.</title>
        <authorList>
            <person name="Jiang H."/>
            <person name="Feng Y."/>
            <person name="Zhao F."/>
            <person name="Lin X."/>
        </authorList>
    </citation>
    <scope>NUCLEOTIDE SEQUENCE [LARGE SCALE GENOMIC DNA]</scope>
    <source>
        <strain evidence="6 7">OM18</strain>
    </source>
</reference>
<dbReference type="CDD" id="cd11386">
    <property type="entry name" value="MCP_signal"/>
    <property type="match status" value="1"/>
</dbReference>
<keyword evidence="4" id="KW-0807">Transducer</keyword>
<accession>A0A3Q9RKF9</accession>
<dbReference type="Gene3D" id="1.10.287.950">
    <property type="entry name" value="Methyl-accepting chemotaxis protein"/>
    <property type="match status" value="1"/>
</dbReference>
<evidence type="ECO:0000256" key="3">
    <source>
        <dbReference type="ARBA" id="ARBA00023136"/>
    </source>
</evidence>
<keyword evidence="3" id="KW-0472">Membrane</keyword>
<evidence type="ECO:0000256" key="2">
    <source>
        <dbReference type="ARBA" id="ARBA00022475"/>
    </source>
</evidence>
<dbReference type="EMBL" id="CP026095">
    <property type="protein sequence ID" value="AZV40941.1"/>
    <property type="molecule type" value="Genomic_DNA"/>
</dbReference>
<evidence type="ECO:0000256" key="4">
    <source>
        <dbReference type="ARBA" id="ARBA00023224"/>
    </source>
</evidence>
<dbReference type="Pfam" id="PF00672">
    <property type="entry name" value="HAMP"/>
    <property type="match status" value="1"/>
</dbReference>
<dbReference type="GO" id="GO:0005886">
    <property type="term" value="C:plasma membrane"/>
    <property type="evidence" value="ECO:0007669"/>
    <property type="project" value="UniProtKB-SubCell"/>
</dbReference>
<sequence>MNIRKKLLLSFSIILILLAAISSISFYQLKAINDSYSEAIEIRLEKISLTSDMVDSIYEEQIAIRGFLVSGAKTQIDHNITAKENFKKASNELLKLNLDSKGTTLVNQIIEYEAQYQELVDQLIIFKNQNKEKEYIELTRTKTTPIVADLNKDTNELLTYQQNNLLDTSQQLSNETEDTIALVLIISILAIIAGVVIALWISQHISKPVQLLSKTTEQIASGNLVVEEIKVQNKDEIGQLANDFNQMAENLRNVIQQVSLTSEQVAASAEELTASAEQTSSATNQVTSSIEGVAKSSEALTINAMDAANTVNEMSIGVQRVANTTSTVAESALDTSQQAQRGNDSLLRVIKQMESIHSSTNETNSIMKELNQRSSQIGEIIGVITDIADQTNLLALNAAIESARAGEHGRGFAVVADEVKKLAEQSSASAKQIADIIQAIQADTTQAVNMMNKNSLEVADGMQLVEETGSAFTSILKSIEHVSSELQEVSAISEEMSASVEQVSASTAKVAKIVKGTAGSTTEIAAASEEQLASMDEVSSSAASLANMSEELNGIVRQFKI</sequence>
<dbReference type="PROSITE" id="PS50111">
    <property type="entry name" value="CHEMOTAXIS_TRANSDUC_2"/>
    <property type="match status" value="1"/>
</dbReference>
<dbReference type="KEGG" id="pasa:BAOM_0253"/>
<dbReference type="Gene3D" id="6.10.340.10">
    <property type="match status" value="1"/>
</dbReference>
<evidence type="ECO:0000313" key="7">
    <source>
        <dbReference type="Proteomes" id="UP000283095"/>
    </source>
</evidence>
<organism evidence="6 7">
    <name type="scientific">Peribacillus asahii</name>
    <dbReference type="NCBI Taxonomy" id="228899"/>
    <lineage>
        <taxon>Bacteria</taxon>
        <taxon>Bacillati</taxon>
        <taxon>Bacillota</taxon>
        <taxon>Bacilli</taxon>
        <taxon>Bacillales</taxon>
        <taxon>Bacillaceae</taxon>
        <taxon>Peribacillus</taxon>
    </lineage>
</organism>
<dbReference type="GO" id="GO:0007165">
    <property type="term" value="P:signal transduction"/>
    <property type="evidence" value="ECO:0007669"/>
    <property type="project" value="UniProtKB-KW"/>
</dbReference>
<name>A0A3Q9RKF9_9BACI</name>